<dbReference type="GeneID" id="27317420"/>
<sequence length="201" mass="23072">MGEKRKFGSAFQVGPANLPDGMRKRKADRIKKALIDRAKIKQDFAKVKRRKLQEQQKNDTGLPQRDIYADAQAEGEKAEASTAAAALHPDREALINGSVEELSTREHAEGESGVEKNKARRKRKLDPFAKEASLAQKQKEAAQRRRAEREEAERQRQQKIRERERLQRMIKKAKRPTADGKRKLGRESGYLLEKVKQMMET</sequence>
<dbReference type="RefSeq" id="XP_016208665.1">
    <property type="nucleotide sequence ID" value="XM_016363505.1"/>
</dbReference>
<dbReference type="AlphaFoldDB" id="A0A0D1X9F4"/>
<dbReference type="InParanoid" id="A0A0D1X9F4"/>
<dbReference type="PANTHER" id="PTHR41805">
    <property type="entry name" value="EXPRESSED PROTEIN"/>
    <property type="match status" value="1"/>
</dbReference>
<protein>
    <recommendedName>
        <fullName evidence="4">rRNA-processing protein FYV7</fullName>
    </recommendedName>
</protein>
<organism evidence="2 3">
    <name type="scientific">Verruconis gallopava</name>
    <dbReference type="NCBI Taxonomy" id="253628"/>
    <lineage>
        <taxon>Eukaryota</taxon>
        <taxon>Fungi</taxon>
        <taxon>Dikarya</taxon>
        <taxon>Ascomycota</taxon>
        <taxon>Pezizomycotina</taxon>
        <taxon>Dothideomycetes</taxon>
        <taxon>Pleosporomycetidae</taxon>
        <taxon>Venturiales</taxon>
        <taxon>Sympoventuriaceae</taxon>
        <taxon>Verruconis</taxon>
    </lineage>
</organism>
<dbReference type="Proteomes" id="UP000053259">
    <property type="component" value="Unassembled WGS sequence"/>
</dbReference>
<evidence type="ECO:0000313" key="2">
    <source>
        <dbReference type="EMBL" id="KIV98795.1"/>
    </source>
</evidence>
<evidence type="ECO:0000313" key="3">
    <source>
        <dbReference type="Proteomes" id="UP000053259"/>
    </source>
</evidence>
<evidence type="ECO:0008006" key="4">
    <source>
        <dbReference type="Google" id="ProtNLM"/>
    </source>
</evidence>
<dbReference type="VEuPathDB" id="FungiDB:PV09_09447"/>
<evidence type="ECO:0000256" key="1">
    <source>
        <dbReference type="SAM" id="MobiDB-lite"/>
    </source>
</evidence>
<proteinExistence type="predicted"/>
<reference evidence="2 3" key="1">
    <citation type="submission" date="2015-01" db="EMBL/GenBank/DDBJ databases">
        <title>The Genome Sequence of Ochroconis gallopava CBS43764.</title>
        <authorList>
            <consortium name="The Broad Institute Genomics Platform"/>
            <person name="Cuomo C."/>
            <person name="de Hoog S."/>
            <person name="Gorbushina A."/>
            <person name="Stielow B."/>
            <person name="Teixiera M."/>
            <person name="Abouelleil A."/>
            <person name="Chapman S.B."/>
            <person name="Priest M."/>
            <person name="Young S.K."/>
            <person name="Wortman J."/>
            <person name="Nusbaum C."/>
            <person name="Birren B."/>
        </authorList>
    </citation>
    <scope>NUCLEOTIDE SEQUENCE [LARGE SCALE GENOMIC DNA]</scope>
    <source>
        <strain evidence="2 3">CBS 43764</strain>
    </source>
</reference>
<dbReference type="HOGENOM" id="CLU_076390_0_0_1"/>
<accession>A0A0D1X9F4</accession>
<name>A0A0D1X9F4_9PEZI</name>
<gene>
    <name evidence="2" type="ORF">PV09_09447</name>
</gene>
<dbReference type="EMBL" id="KN847597">
    <property type="protein sequence ID" value="KIV98795.1"/>
    <property type="molecule type" value="Genomic_DNA"/>
</dbReference>
<dbReference type="STRING" id="253628.A0A0D1X9F4"/>
<feature type="region of interest" description="Disordered" evidence="1">
    <location>
        <begin position="48"/>
        <end position="164"/>
    </location>
</feature>
<dbReference type="OrthoDB" id="2135053at2759"/>
<feature type="region of interest" description="Disordered" evidence="1">
    <location>
        <begin position="1"/>
        <end position="25"/>
    </location>
</feature>
<feature type="compositionally biased region" description="Basic and acidic residues" evidence="1">
    <location>
        <begin position="137"/>
        <end position="164"/>
    </location>
</feature>
<feature type="compositionally biased region" description="Basic and acidic residues" evidence="1">
    <location>
        <begin position="102"/>
        <end position="117"/>
    </location>
</feature>
<feature type="compositionally biased region" description="Basic and acidic residues" evidence="1">
    <location>
        <begin position="48"/>
        <end position="57"/>
    </location>
</feature>
<keyword evidence="3" id="KW-1185">Reference proteome</keyword>
<dbReference type="PANTHER" id="PTHR41805:SF1">
    <property type="entry name" value="RRNA-PROCESSING PROTEIN FYV7"/>
    <property type="match status" value="1"/>
</dbReference>